<reference evidence="1 2" key="1">
    <citation type="journal article" date="2007" name="Science">
        <title>Sea anemone genome reveals ancestral eumetazoan gene repertoire and genomic organization.</title>
        <authorList>
            <person name="Putnam N.H."/>
            <person name="Srivastava M."/>
            <person name="Hellsten U."/>
            <person name="Dirks B."/>
            <person name="Chapman J."/>
            <person name="Salamov A."/>
            <person name="Terry A."/>
            <person name="Shapiro H."/>
            <person name="Lindquist E."/>
            <person name="Kapitonov V.V."/>
            <person name="Jurka J."/>
            <person name="Genikhovich G."/>
            <person name="Grigoriev I.V."/>
            <person name="Lucas S.M."/>
            <person name="Steele R.E."/>
            <person name="Finnerty J.R."/>
            <person name="Technau U."/>
            <person name="Martindale M.Q."/>
            <person name="Rokhsar D.S."/>
        </authorList>
    </citation>
    <scope>NUCLEOTIDE SEQUENCE [LARGE SCALE GENOMIC DNA]</scope>
    <source>
        <strain evidence="2">CH2 X CH6</strain>
    </source>
</reference>
<dbReference type="NCBIfam" id="TIGR01662">
    <property type="entry name" value="HAD-SF-IIIA"/>
    <property type="match status" value="1"/>
</dbReference>
<dbReference type="InterPro" id="IPR023214">
    <property type="entry name" value="HAD_sf"/>
</dbReference>
<dbReference type="Proteomes" id="UP000001593">
    <property type="component" value="Unassembled WGS sequence"/>
</dbReference>
<dbReference type="PhylomeDB" id="A7STD7"/>
<dbReference type="FunFam" id="3.40.50.1000:FF:000078">
    <property type="entry name" value="Bifunctional polynucleotide phosphatase/kinase"/>
    <property type="match status" value="1"/>
</dbReference>
<proteinExistence type="predicted"/>
<dbReference type="KEGG" id="nve:5504195"/>
<dbReference type="SUPFAM" id="SSF52540">
    <property type="entry name" value="P-loop containing nucleoside triphosphate hydrolases"/>
    <property type="match status" value="1"/>
</dbReference>
<dbReference type="STRING" id="45351.A7STD7"/>
<gene>
    <name evidence="1" type="ORF">NEMVEDRAFT_v1g130976</name>
</gene>
<dbReference type="HOGENOM" id="CLU_014938_2_0_1"/>
<dbReference type="InterPro" id="IPR027417">
    <property type="entry name" value="P-loop_NTPase"/>
</dbReference>
<dbReference type="Pfam" id="PF13671">
    <property type="entry name" value="AAA_33"/>
    <property type="match status" value="2"/>
</dbReference>
<organism evidence="1 2">
    <name type="scientific">Nematostella vectensis</name>
    <name type="common">Starlet sea anemone</name>
    <dbReference type="NCBI Taxonomy" id="45351"/>
    <lineage>
        <taxon>Eukaryota</taxon>
        <taxon>Metazoa</taxon>
        <taxon>Cnidaria</taxon>
        <taxon>Anthozoa</taxon>
        <taxon>Hexacorallia</taxon>
        <taxon>Actiniaria</taxon>
        <taxon>Edwardsiidae</taxon>
        <taxon>Nematostella</taxon>
    </lineage>
</organism>
<sequence length="340" mass="38313">WSEIPGELLVFTSKGVEGRKKIAGFDLDGTIITTKSGKVFPTNTADWTIIFPQIPGKLKQLWRDGYKIVFFTNQNGIAKKKVSVPDFKVKIQRILDLLGVPTQVLISPGTGHYRKPCTGMWKYLLEKANQSVPVNKEECMYIGDAAGRPVNWETKKKKDFSCSDRTFAAKIDIKFYTPEEFFLGKKPAPFNWPVFNPRKLLDGDRPLFTPTSSNLTSNTPELIVMVGSPGSGKTTFAKEYLVPKGYTRINRDTLGTWQKCVSACRAALSQGKHVVVDNTNPDQESRKRYIECAKHAKVPVRCFVMDISLEHAKHNNAVREMTNTDSSYKHVGFMAFNSYK</sequence>
<evidence type="ECO:0000313" key="2">
    <source>
        <dbReference type="Proteomes" id="UP000001593"/>
    </source>
</evidence>
<dbReference type="AlphaFoldDB" id="A7STD7"/>
<evidence type="ECO:0008006" key="3">
    <source>
        <dbReference type="Google" id="ProtNLM"/>
    </source>
</evidence>
<name>A7STD7_NEMVE</name>
<protein>
    <recommendedName>
        <fullName evidence="3">Bifunctional polynucleotide phosphatase/kinase</fullName>
    </recommendedName>
</protein>
<dbReference type="InterPro" id="IPR006549">
    <property type="entry name" value="HAD-SF_hydro_IIIA"/>
</dbReference>
<dbReference type="OrthoDB" id="19045at2759"/>
<dbReference type="Gene3D" id="3.40.50.300">
    <property type="entry name" value="P-loop containing nucleotide triphosphate hydrolases"/>
    <property type="match status" value="1"/>
</dbReference>
<dbReference type="eggNOG" id="KOG2134">
    <property type="taxonomic scope" value="Eukaryota"/>
</dbReference>
<dbReference type="InParanoid" id="A7STD7"/>
<dbReference type="PANTHER" id="PTHR12083">
    <property type="entry name" value="BIFUNCTIONAL POLYNUCLEOTIDE PHOSPHATASE/KINASE"/>
    <property type="match status" value="1"/>
</dbReference>
<dbReference type="NCBIfam" id="TIGR01664">
    <property type="entry name" value="DNA-3'-Pase"/>
    <property type="match status" value="1"/>
</dbReference>
<accession>A7STD7</accession>
<dbReference type="InterPro" id="IPR006551">
    <property type="entry name" value="Polynucleotide_phosphatase"/>
</dbReference>
<dbReference type="InterPro" id="IPR036412">
    <property type="entry name" value="HAD-like_sf"/>
</dbReference>
<dbReference type="InterPro" id="IPR013954">
    <property type="entry name" value="PNK3P"/>
</dbReference>
<dbReference type="Gene3D" id="3.40.50.1000">
    <property type="entry name" value="HAD superfamily/HAD-like"/>
    <property type="match status" value="1"/>
</dbReference>
<dbReference type="PANTHER" id="PTHR12083:SF9">
    <property type="entry name" value="BIFUNCTIONAL POLYNUCLEOTIDE PHOSPHATASE_KINASE"/>
    <property type="match status" value="1"/>
</dbReference>
<keyword evidence="2" id="KW-1185">Reference proteome</keyword>
<dbReference type="EMBL" id="DS469794">
    <property type="protein sequence ID" value="EDO33039.1"/>
    <property type="molecule type" value="Genomic_DNA"/>
</dbReference>
<dbReference type="FunFam" id="3.40.50.300:FF:000737">
    <property type="entry name" value="Bifunctional polynucleotide phosphatase/kinase"/>
    <property type="match status" value="1"/>
</dbReference>
<dbReference type="OMA" id="AADWKWW"/>
<evidence type="ECO:0000313" key="1">
    <source>
        <dbReference type="EMBL" id="EDO33039.1"/>
    </source>
</evidence>
<dbReference type="Pfam" id="PF08645">
    <property type="entry name" value="PNK3P"/>
    <property type="match status" value="1"/>
</dbReference>
<feature type="non-terminal residue" evidence="1">
    <location>
        <position position="340"/>
    </location>
</feature>
<dbReference type="SUPFAM" id="SSF56784">
    <property type="entry name" value="HAD-like"/>
    <property type="match status" value="1"/>
</dbReference>
<dbReference type="CDD" id="cd01625">
    <property type="entry name" value="HAD_PNP"/>
    <property type="match status" value="1"/>
</dbReference>